<proteinExistence type="predicted"/>
<evidence type="ECO:0000256" key="1">
    <source>
        <dbReference type="SAM" id="Phobius"/>
    </source>
</evidence>
<evidence type="ECO:0000313" key="3">
    <source>
        <dbReference type="Proteomes" id="UP000177235"/>
    </source>
</evidence>
<dbReference type="Pfam" id="PF13196">
    <property type="entry name" value="DUF4012"/>
    <property type="match status" value="1"/>
</dbReference>
<keyword evidence="1" id="KW-1133">Transmembrane helix</keyword>
<evidence type="ECO:0000313" key="2">
    <source>
        <dbReference type="EMBL" id="OGE98692.1"/>
    </source>
</evidence>
<dbReference type="Proteomes" id="UP000177235">
    <property type="component" value="Unassembled WGS sequence"/>
</dbReference>
<keyword evidence="1" id="KW-0812">Transmembrane</keyword>
<protein>
    <recommendedName>
        <fullName evidence="4">DUF4012 domain-containing protein</fullName>
    </recommendedName>
</protein>
<comment type="caution">
    <text evidence="2">The sequence shown here is derived from an EMBL/GenBank/DDBJ whole genome shotgun (WGS) entry which is preliminary data.</text>
</comment>
<keyword evidence="1" id="KW-0472">Membrane</keyword>
<sequence length="655" mass="73627">MKTVQKKLQELKIQILERENRQQPMLTNSRLFFSRFGFGYPLTRLKNLAIFIVGSALCIGAFAGISEISSGIHFSKKVLGEATIGLEFLEEQNIAAAREQFFRARQSIESSGEILVKAAQVSPLGQEMDELFAASTYILNALERLKQANFTDSLSLKWDIGANSSSQDFYVNLKQARQVWMTASDEIRAADEILASIPADVLPSDIRKKAKDGRQLLSDGLIGLDQAISFSDFVLTLLGGEKKTYLLVFQNNNEARATGGFIGTYGLLELGNGTLKINKIESIYALDGQLKEAIAAPGPMQRLVTPFWGMRDSNWFADFPTSSRKMLQFLEKESGVLAEGVISFTPDFFEEVLKLTGPVAMPEYGEVLTADNFRDVVQYKTSIDYDRQLNEPKKFLSDFTPKLLSKLQNFNEEQRVQFAQIFRKAVAEKHFMLFSLDPKLQERILDFNAAGNVKKTGGDYLSIVHSNVGGGKTDQGIAQSVDKTVEIDALGRQTVTLRITRSHEAMNEKYFPTNVDFMRVFVPEGSKIISVSGFDHAPMPASSRAGAATDTDLNFWDIGIRQDMNTKIYVGRESGYTVFMDWLILEQGQTKTVELKYQLPILNRRYSQLLQKQPGAREFQFTLKVRGIENPVFVYPEEWKTETVDEDRLYAVIGE</sequence>
<organism evidence="2 3">
    <name type="scientific">Candidatus Doudnabacteria bacterium RIFCSPLOWO2_02_FULL_48_13</name>
    <dbReference type="NCBI Taxonomy" id="1817845"/>
    <lineage>
        <taxon>Bacteria</taxon>
        <taxon>Candidatus Doudnaibacteriota</taxon>
    </lineage>
</organism>
<evidence type="ECO:0008006" key="4">
    <source>
        <dbReference type="Google" id="ProtNLM"/>
    </source>
</evidence>
<reference evidence="2 3" key="1">
    <citation type="journal article" date="2016" name="Nat. Commun.">
        <title>Thousands of microbial genomes shed light on interconnected biogeochemical processes in an aquifer system.</title>
        <authorList>
            <person name="Anantharaman K."/>
            <person name="Brown C.T."/>
            <person name="Hug L.A."/>
            <person name="Sharon I."/>
            <person name="Castelle C.J."/>
            <person name="Probst A.J."/>
            <person name="Thomas B.C."/>
            <person name="Singh A."/>
            <person name="Wilkins M.J."/>
            <person name="Karaoz U."/>
            <person name="Brodie E.L."/>
            <person name="Williams K.H."/>
            <person name="Hubbard S.S."/>
            <person name="Banfield J.F."/>
        </authorList>
    </citation>
    <scope>NUCLEOTIDE SEQUENCE [LARGE SCALE GENOMIC DNA]</scope>
</reference>
<accession>A0A1F5Q9W1</accession>
<gene>
    <name evidence="2" type="ORF">A3J05_04500</name>
</gene>
<feature type="transmembrane region" description="Helical" evidence="1">
    <location>
        <begin position="48"/>
        <end position="66"/>
    </location>
</feature>
<dbReference type="EMBL" id="MFFF01000027">
    <property type="protein sequence ID" value="OGE98692.1"/>
    <property type="molecule type" value="Genomic_DNA"/>
</dbReference>
<dbReference type="AlphaFoldDB" id="A0A1F5Q9W1"/>
<dbReference type="InterPro" id="IPR025101">
    <property type="entry name" value="DUF4012"/>
</dbReference>
<name>A0A1F5Q9W1_9BACT</name>